<dbReference type="CDD" id="cd04301">
    <property type="entry name" value="NAT_SF"/>
    <property type="match status" value="1"/>
</dbReference>
<evidence type="ECO:0000313" key="2">
    <source>
        <dbReference type="EMBL" id="MDM8271795.1"/>
    </source>
</evidence>
<dbReference type="EMBL" id="JAUDEA010000018">
    <property type="protein sequence ID" value="MDM8271795.1"/>
    <property type="molecule type" value="Genomic_DNA"/>
</dbReference>
<dbReference type="Pfam" id="PF00583">
    <property type="entry name" value="Acetyltransf_1"/>
    <property type="match status" value="1"/>
</dbReference>
<protein>
    <submittedName>
        <fullName evidence="2">GNAT family N-acetyltransferase</fullName>
    </submittedName>
</protein>
<dbReference type="PROSITE" id="PS51186">
    <property type="entry name" value="GNAT"/>
    <property type="match status" value="1"/>
</dbReference>
<dbReference type="SUPFAM" id="SSF55729">
    <property type="entry name" value="Acyl-CoA N-acyltransferases (Nat)"/>
    <property type="match status" value="1"/>
</dbReference>
<dbReference type="PANTHER" id="PTHR43233">
    <property type="entry name" value="FAMILY N-ACETYLTRANSFERASE, PUTATIVE (AFU_ORTHOLOGUE AFUA_6G03350)-RELATED"/>
    <property type="match status" value="1"/>
</dbReference>
<dbReference type="RefSeq" id="WP_289511872.1">
    <property type="nucleotide sequence ID" value="NZ_JAUDEA010000018.1"/>
</dbReference>
<reference evidence="3" key="2">
    <citation type="submission" date="2023-06" db="EMBL/GenBank/DDBJ databases">
        <title>Identification and characterization of horizontal gene transfer across gut microbiota members of farm animals based on homology search.</title>
        <authorList>
            <person name="Zeman M."/>
            <person name="Kubasova T."/>
            <person name="Jahodarova E."/>
            <person name="Nykrynova M."/>
            <person name="Rychlik I."/>
        </authorList>
    </citation>
    <scope>NUCLEOTIDE SEQUENCE [LARGE SCALE GENOMIC DNA]</scope>
    <source>
        <strain evidence="3">153_Feed</strain>
    </source>
</reference>
<gene>
    <name evidence="2" type="ORF">QUW25_08970</name>
</gene>
<dbReference type="Gene3D" id="3.40.630.30">
    <property type="match status" value="1"/>
</dbReference>
<feature type="domain" description="N-acetyltransferase" evidence="1">
    <location>
        <begin position="6"/>
        <end position="148"/>
    </location>
</feature>
<evidence type="ECO:0000259" key="1">
    <source>
        <dbReference type="PROSITE" id="PS51186"/>
    </source>
</evidence>
<reference evidence="2 3" key="1">
    <citation type="submission" date="2023-06" db="EMBL/GenBank/DDBJ databases">
        <title>Identification and characterization of horizontal gene transfer across gut microbiota members of farm animals based on homology search.</title>
        <authorList>
            <person name="Schwarzerova J."/>
            <person name="Nykrynova M."/>
            <person name="Jureckova K."/>
            <person name="Cejkova D."/>
            <person name="Rychlik I."/>
        </authorList>
    </citation>
    <scope>NUCLEOTIDE SEQUENCE [LARGE SCALE GENOMIC DNA]</scope>
    <source>
        <strain evidence="2 3">153_Feed</strain>
    </source>
</reference>
<dbReference type="InterPro" id="IPR053144">
    <property type="entry name" value="Acetyltransferase_Butenolide"/>
</dbReference>
<dbReference type="Proteomes" id="UP001529256">
    <property type="component" value="Unassembled WGS sequence"/>
</dbReference>
<dbReference type="InterPro" id="IPR016181">
    <property type="entry name" value="Acyl_CoA_acyltransferase"/>
</dbReference>
<reference evidence="2 3" key="3">
    <citation type="submission" date="2023-06" db="EMBL/GenBank/DDBJ databases">
        <authorList>
            <person name="Zeman M."/>
            <person name="Kubasova T."/>
            <person name="Jahodarova E."/>
            <person name="Nykrynova M."/>
            <person name="Rychlik I."/>
        </authorList>
    </citation>
    <scope>NUCLEOTIDE SEQUENCE [LARGE SCALE GENOMIC DNA]</scope>
    <source>
        <strain evidence="2 3">153_Feed</strain>
    </source>
</reference>
<name>A0ABT7V5B2_9ACTN</name>
<accession>A0ABT7V5B2</accession>
<comment type="caution">
    <text evidence="2">The sequence shown here is derived from an EMBL/GenBank/DDBJ whole genome shotgun (WGS) entry which is preliminary data.</text>
</comment>
<organism evidence="2 3">
    <name type="scientific">Thermophilibacter provencensis</name>
    <dbReference type="NCBI Taxonomy" id="1852386"/>
    <lineage>
        <taxon>Bacteria</taxon>
        <taxon>Bacillati</taxon>
        <taxon>Actinomycetota</taxon>
        <taxon>Coriobacteriia</taxon>
        <taxon>Coriobacteriales</taxon>
        <taxon>Atopobiaceae</taxon>
        <taxon>Thermophilibacter</taxon>
    </lineage>
</organism>
<dbReference type="InterPro" id="IPR000182">
    <property type="entry name" value="GNAT_dom"/>
</dbReference>
<evidence type="ECO:0000313" key="3">
    <source>
        <dbReference type="Proteomes" id="UP001529256"/>
    </source>
</evidence>
<sequence length="148" mass="16261">MEKSVVEVSELSTEECQARFSEILDLYEAVGWTNYTTRPERLRAGYAGSLAVWGAFEGENLVGVVRVVGDGATIVFVQDLIVAPMHQRRGIGAQLMRAVIERFLDVYQMELLTDDGSGACALYERLGFVRSDAMGCVAYVRVASEQSA</sequence>
<keyword evidence="3" id="KW-1185">Reference proteome</keyword>
<proteinExistence type="predicted"/>
<dbReference type="PANTHER" id="PTHR43233:SF1">
    <property type="entry name" value="FAMILY N-ACETYLTRANSFERASE, PUTATIVE (AFU_ORTHOLOGUE AFUA_6G03350)-RELATED"/>
    <property type="match status" value="1"/>
</dbReference>